<accession>A0A0G4IJA7</accession>
<evidence type="ECO:0000313" key="5">
    <source>
        <dbReference type="Proteomes" id="UP000290189"/>
    </source>
</evidence>
<dbReference type="Proteomes" id="UP000039324">
    <property type="component" value="Unassembled WGS sequence"/>
</dbReference>
<evidence type="ECO:0008006" key="6">
    <source>
        <dbReference type="Google" id="ProtNLM"/>
    </source>
</evidence>
<gene>
    <name evidence="2" type="ORF">PBRA_004087</name>
    <name evidence="3" type="ORF">PLBR_LOCUS3447</name>
</gene>
<organism evidence="2 4">
    <name type="scientific">Plasmodiophora brassicae</name>
    <name type="common">Clubroot disease agent</name>
    <dbReference type="NCBI Taxonomy" id="37360"/>
    <lineage>
        <taxon>Eukaryota</taxon>
        <taxon>Sar</taxon>
        <taxon>Rhizaria</taxon>
        <taxon>Endomyxa</taxon>
        <taxon>Phytomyxea</taxon>
        <taxon>Plasmodiophorida</taxon>
        <taxon>Plasmodiophoridae</taxon>
        <taxon>Plasmodiophora</taxon>
    </lineage>
</organism>
<dbReference type="CDD" id="cd17039">
    <property type="entry name" value="Ubl_ubiquitin_like"/>
    <property type="match status" value="1"/>
</dbReference>
<keyword evidence="1" id="KW-1133">Transmembrane helix</keyword>
<proteinExistence type="predicted"/>
<evidence type="ECO:0000256" key="1">
    <source>
        <dbReference type="SAM" id="Phobius"/>
    </source>
</evidence>
<evidence type="ECO:0000313" key="4">
    <source>
        <dbReference type="Proteomes" id="UP000039324"/>
    </source>
</evidence>
<keyword evidence="1" id="KW-0812">Transmembrane</keyword>
<dbReference type="SUPFAM" id="SSF54236">
    <property type="entry name" value="Ubiquitin-like"/>
    <property type="match status" value="1"/>
</dbReference>
<keyword evidence="1" id="KW-0472">Membrane</keyword>
<feature type="transmembrane region" description="Helical" evidence="1">
    <location>
        <begin position="164"/>
        <end position="183"/>
    </location>
</feature>
<dbReference type="Gene3D" id="3.10.20.90">
    <property type="entry name" value="Phosphatidylinositol 3-kinase Catalytic Subunit, Chain A, domain 1"/>
    <property type="match status" value="1"/>
</dbReference>
<geneLocation type="mitochondrion" evidence="3"/>
<dbReference type="AlphaFoldDB" id="A0A0G4IJA7"/>
<reference evidence="2 4" key="1">
    <citation type="submission" date="2015-02" db="EMBL/GenBank/DDBJ databases">
        <authorList>
            <person name="Chooi Y.-H."/>
        </authorList>
    </citation>
    <scope>NUCLEOTIDE SEQUENCE [LARGE SCALE GENOMIC DNA]</scope>
    <source>
        <strain evidence="2">E3</strain>
    </source>
</reference>
<dbReference type="EMBL" id="OVEO01000005">
    <property type="protein sequence ID" value="SPQ96232.1"/>
    <property type="molecule type" value="Genomic_DNA"/>
</dbReference>
<keyword evidence="4" id="KW-1185">Reference proteome</keyword>
<protein>
    <recommendedName>
        <fullName evidence="6">Ubiquitin-like domain-containing protein</fullName>
    </recommendedName>
</protein>
<evidence type="ECO:0000313" key="3">
    <source>
        <dbReference type="EMBL" id="SPQ96232.1"/>
    </source>
</evidence>
<name>A0A0G4IJA7_PLABS</name>
<dbReference type="InterPro" id="IPR029071">
    <property type="entry name" value="Ubiquitin-like_domsf"/>
</dbReference>
<dbReference type="Proteomes" id="UP000290189">
    <property type="component" value="Unassembled WGS sequence"/>
</dbReference>
<keyword evidence="3" id="KW-0496">Mitochondrion</keyword>
<sequence>MADDGRRHAAWVRRGTADPIDVVFVNAFGLHPDLRVTIEPSRTVGDLRRMLDAEHGINASRLVYHGKLLSGGDSLVDFIDLDRDQRISTFVGPPGTTPPMPSIIPFGSPVMGSAEPATGPGEVAAAAPERPQPGALHRVAALVDIQLAGKLLFMILLIGHDGSMFRLMTLCVAAVVIYVYQVALGRAVLNDGFEPLADDAPVRPDVPDEAGARVRPDTGPVQVVEKFIVGLFVSLYPGWTPR</sequence>
<reference evidence="3 5" key="2">
    <citation type="submission" date="2018-03" db="EMBL/GenBank/DDBJ databases">
        <authorList>
            <person name="Fogelqvist J."/>
        </authorList>
    </citation>
    <scope>NUCLEOTIDE SEQUENCE [LARGE SCALE GENOMIC DNA]</scope>
</reference>
<evidence type="ECO:0000313" key="2">
    <source>
        <dbReference type="EMBL" id="CEO95321.1"/>
    </source>
</evidence>
<dbReference type="EMBL" id="CDSF01000013">
    <property type="protein sequence ID" value="CEO95321.1"/>
    <property type="molecule type" value="Genomic_DNA"/>
</dbReference>